<evidence type="ECO:0000259" key="2">
    <source>
        <dbReference type="PROSITE" id="PS51898"/>
    </source>
</evidence>
<accession>A0A1M5CZX5</accession>
<dbReference type="AntiFam" id="ANF00016">
    <property type="entry name" value="tRNA translation"/>
</dbReference>
<evidence type="ECO:0000313" key="4">
    <source>
        <dbReference type="Proteomes" id="UP000184196"/>
    </source>
</evidence>
<dbReference type="GO" id="GO:0006310">
    <property type="term" value="P:DNA recombination"/>
    <property type="evidence" value="ECO:0007669"/>
    <property type="project" value="UniProtKB-KW"/>
</dbReference>
<reference evidence="4" key="1">
    <citation type="submission" date="2016-11" db="EMBL/GenBank/DDBJ databases">
        <authorList>
            <person name="Varghese N."/>
            <person name="Submissions S."/>
        </authorList>
    </citation>
    <scope>NUCLEOTIDE SEQUENCE [LARGE SCALE GENOMIC DNA]</scope>
    <source>
        <strain evidence="4">DSM 11792</strain>
    </source>
</reference>
<dbReference type="InterPro" id="IPR011010">
    <property type="entry name" value="DNA_brk_join_enz"/>
</dbReference>
<name>A0A1M5CZX5_9FIRM</name>
<keyword evidence="1" id="KW-0233">DNA recombination</keyword>
<dbReference type="GO" id="GO:0003677">
    <property type="term" value="F:DNA binding"/>
    <property type="evidence" value="ECO:0007669"/>
    <property type="project" value="InterPro"/>
</dbReference>
<dbReference type="GO" id="GO:0015074">
    <property type="term" value="P:DNA integration"/>
    <property type="evidence" value="ECO:0007669"/>
    <property type="project" value="InterPro"/>
</dbReference>
<feature type="domain" description="Tyr recombinase" evidence="2">
    <location>
        <begin position="23"/>
        <end position="256"/>
    </location>
</feature>
<dbReference type="SUPFAM" id="SSF56349">
    <property type="entry name" value="DNA breaking-rejoining enzymes"/>
    <property type="match status" value="1"/>
</dbReference>
<dbReference type="InterPro" id="IPR013762">
    <property type="entry name" value="Integrase-like_cat_sf"/>
</dbReference>
<dbReference type="AlphaFoldDB" id="A0A1M5CZX5"/>
<evidence type="ECO:0000313" key="3">
    <source>
        <dbReference type="EMBL" id="SHF60246.1"/>
    </source>
</evidence>
<keyword evidence="4" id="KW-1185">Reference proteome</keyword>
<dbReference type="PROSITE" id="PS51898">
    <property type="entry name" value="TYR_RECOMBINASE"/>
    <property type="match status" value="1"/>
</dbReference>
<dbReference type="EMBL" id="FQUW01000043">
    <property type="protein sequence ID" value="SHF60246.1"/>
    <property type="molecule type" value="Genomic_DNA"/>
</dbReference>
<evidence type="ECO:0000256" key="1">
    <source>
        <dbReference type="ARBA" id="ARBA00023172"/>
    </source>
</evidence>
<dbReference type="CDD" id="cd01189">
    <property type="entry name" value="INT_ICEBs1_C_like"/>
    <property type="match status" value="1"/>
</dbReference>
<gene>
    <name evidence="3" type="ORF">SAMN02745218_02678</name>
</gene>
<organism evidence="3 4">
    <name type="scientific">Desulfofundulus australicus DSM 11792</name>
    <dbReference type="NCBI Taxonomy" id="1121425"/>
    <lineage>
        <taxon>Bacteria</taxon>
        <taxon>Bacillati</taxon>
        <taxon>Bacillota</taxon>
        <taxon>Clostridia</taxon>
        <taxon>Eubacteriales</taxon>
        <taxon>Peptococcaceae</taxon>
        <taxon>Desulfofundulus</taxon>
    </lineage>
</organism>
<dbReference type="InterPro" id="IPR002104">
    <property type="entry name" value="Integrase_catalytic"/>
</dbReference>
<protein>
    <submittedName>
        <fullName evidence="3">Phage integrase family protein</fullName>
    </submittedName>
</protein>
<dbReference type="Pfam" id="PF00589">
    <property type="entry name" value="Phage_integrase"/>
    <property type="match status" value="1"/>
</dbReference>
<proteinExistence type="predicted"/>
<sequence>MNHAVKWQLIARNVADAVQAPRAKRPGISVPGLQEIQRLLEAARDHQDYALICTAIFTGMRRAELLGLQWENVYTNTGTISIRQTLQRLPGQGFIFTDPKSQKSRRQVLIPSALVEILKEHRRRQLENRMRLGERYQDHNPVFPRADGRPEDPSNMSHRFKILGDRLGLTASLSRPATPARHHPPGPGHLPQGCPGAAWPPDGYPHLRYLFPYNSHDTKGSSGETAKFIGHQTAPKKLSGHHFLSARYIMKALIYLVPETGLEPVRVHNTPGILSPVRLPVPPLRHEILIFINLRALFQSAYYRFENSFDL</sequence>
<dbReference type="Gene3D" id="1.10.443.10">
    <property type="entry name" value="Intergrase catalytic core"/>
    <property type="match status" value="1"/>
</dbReference>
<dbReference type="Proteomes" id="UP000184196">
    <property type="component" value="Unassembled WGS sequence"/>
</dbReference>